<dbReference type="SUPFAM" id="SSF109854">
    <property type="entry name" value="DinB/YfiT-like putative metalloenzymes"/>
    <property type="match status" value="1"/>
</dbReference>
<feature type="non-terminal residue" evidence="4">
    <location>
        <position position="1"/>
    </location>
</feature>
<dbReference type="Gene3D" id="1.20.120.450">
    <property type="entry name" value="dinb family like domain"/>
    <property type="match status" value="1"/>
</dbReference>
<dbReference type="EMBL" id="VIFK01000517">
    <property type="protein sequence ID" value="TQE92951.1"/>
    <property type="molecule type" value="Genomic_DNA"/>
</dbReference>
<evidence type="ECO:0008006" key="6">
    <source>
        <dbReference type="Google" id="ProtNLM"/>
    </source>
</evidence>
<feature type="binding site" evidence="3">
    <location>
        <position position="62"/>
    </location>
    <ligand>
        <name>a divalent metal cation</name>
        <dbReference type="ChEBI" id="CHEBI:60240"/>
    </ligand>
</feature>
<evidence type="ECO:0000256" key="2">
    <source>
        <dbReference type="ARBA" id="ARBA00022723"/>
    </source>
</evidence>
<reference evidence="4 5" key="1">
    <citation type="submission" date="2019-06" db="EMBL/GenBank/DDBJ databases">
        <title>Metagenome assembled Genome of Spiribacter salinus SL48-SHIP from the microbial mat of Salt Lake 48 (Novosibirsk region, Russia).</title>
        <authorList>
            <person name="Shipova A."/>
            <person name="Rozanov A.S."/>
            <person name="Bryanskaya A.V."/>
            <person name="Peltek S.E."/>
        </authorList>
    </citation>
    <scope>NUCLEOTIDE SEQUENCE [LARGE SCALE GENOMIC DNA]</scope>
    <source>
        <strain evidence="4">SL48-SHIP-2</strain>
    </source>
</reference>
<dbReference type="GO" id="GO:0046872">
    <property type="term" value="F:metal ion binding"/>
    <property type="evidence" value="ECO:0007669"/>
    <property type="project" value="UniProtKB-KW"/>
</dbReference>
<feature type="binding site" evidence="3">
    <location>
        <position position="58"/>
    </location>
    <ligand>
        <name>a divalent metal cation</name>
        <dbReference type="ChEBI" id="CHEBI:60240"/>
    </ligand>
</feature>
<protein>
    <recommendedName>
        <fullName evidence="6">Damage-inducible protein DinB</fullName>
    </recommendedName>
</protein>
<comment type="similarity">
    <text evidence="1">Belongs to the DinB family.</text>
</comment>
<dbReference type="InterPro" id="IPR007837">
    <property type="entry name" value="DinB"/>
</dbReference>
<evidence type="ECO:0000313" key="5">
    <source>
        <dbReference type="Proteomes" id="UP000315400"/>
    </source>
</evidence>
<evidence type="ECO:0000313" key="4">
    <source>
        <dbReference type="EMBL" id="TQE92951.1"/>
    </source>
</evidence>
<keyword evidence="2 3" id="KW-0479">Metal-binding</keyword>
<evidence type="ECO:0000256" key="3">
    <source>
        <dbReference type="PIRSR" id="PIRSR607837-1"/>
    </source>
</evidence>
<dbReference type="AlphaFoldDB" id="A0A540V886"/>
<evidence type="ECO:0000256" key="1">
    <source>
        <dbReference type="ARBA" id="ARBA00008635"/>
    </source>
</evidence>
<dbReference type="InterPro" id="IPR034660">
    <property type="entry name" value="DinB/YfiT-like"/>
</dbReference>
<dbReference type="Pfam" id="PF05163">
    <property type="entry name" value="DinB"/>
    <property type="match status" value="1"/>
</dbReference>
<sequence>EHRQALVDQFDANADALRAAVANISNTDLGDSWQLLHGGQTVIAEPRLSVFYKMGLNHLIHHRGQLSVYLRMVDAPVPSTYGPTADEQGSFG</sequence>
<proteinExistence type="inferred from homology"/>
<organism evidence="4 5">
    <name type="scientific">Spiribacter salinus</name>
    <dbReference type="NCBI Taxonomy" id="1335746"/>
    <lineage>
        <taxon>Bacteria</taxon>
        <taxon>Pseudomonadati</taxon>
        <taxon>Pseudomonadota</taxon>
        <taxon>Gammaproteobacteria</taxon>
        <taxon>Chromatiales</taxon>
        <taxon>Ectothiorhodospiraceae</taxon>
        <taxon>Spiribacter</taxon>
    </lineage>
</organism>
<name>A0A540V886_9GAMM</name>
<comment type="caution">
    <text evidence="4">The sequence shown here is derived from an EMBL/GenBank/DDBJ whole genome shotgun (WGS) entry which is preliminary data.</text>
</comment>
<dbReference type="Proteomes" id="UP000315400">
    <property type="component" value="Unassembled WGS sequence"/>
</dbReference>
<gene>
    <name evidence="4" type="ORF">FKY71_18640</name>
</gene>
<accession>A0A540V886</accession>